<dbReference type="Proteomes" id="UP000617634">
    <property type="component" value="Unassembled WGS sequence"/>
</dbReference>
<dbReference type="AlphaFoldDB" id="A0A931MLF1"/>
<dbReference type="Pfam" id="PF13670">
    <property type="entry name" value="PepSY_2"/>
    <property type="match status" value="1"/>
</dbReference>
<reference evidence="3" key="1">
    <citation type="submission" date="2020-11" db="EMBL/GenBank/DDBJ databases">
        <title>Novosphingobium aureum sp. nov., a marine bacterium isolated from sediment of a salt flat.</title>
        <authorList>
            <person name="Yoo Y."/>
            <person name="Kim J.-J."/>
        </authorList>
    </citation>
    <scope>NUCLEOTIDE SEQUENCE</scope>
    <source>
        <strain evidence="3">YJ-S2-02</strain>
    </source>
</reference>
<keyword evidence="1" id="KW-0732">Signal</keyword>
<keyword evidence="4" id="KW-1185">Reference proteome</keyword>
<comment type="caution">
    <text evidence="3">The sequence shown here is derived from an EMBL/GenBank/DDBJ whole genome shotgun (WGS) entry which is preliminary data.</text>
</comment>
<feature type="domain" description="PepSY" evidence="2">
    <location>
        <begin position="13"/>
        <end position="91"/>
    </location>
</feature>
<accession>A0A931MLF1</accession>
<sequence>MTLPKLSPRTLLAAMALSSAVIASPALADGNVVCHAGPQDKWTDINQLKKKVWMEGWKLLKLQVEGDCYEVYARNSAGQVLEAFFHPVTLDKLVVYRRGAEIYRRKGFTGQ</sequence>
<dbReference type="RefSeq" id="WP_197163616.1">
    <property type="nucleotide sequence ID" value="NZ_JADZGI010000001.1"/>
</dbReference>
<feature type="chain" id="PRO_5037197013" evidence="1">
    <location>
        <begin position="29"/>
        <end position="111"/>
    </location>
</feature>
<gene>
    <name evidence="3" type="ORF">I5E68_10660</name>
</gene>
<dbReference type="InterPro" id="IPR025711">
    <property type="entry name" value="PepSY"/>
</dbReference>
<dbReference type="EMBL" id="JADZGI010000001">
    <property type="protein sequence ID" value="MBH0113409.1"/>
    <property type="molecule type" value="Genomic_DNA"/>
</dbReference>
<proteinExistence type="predicted"/>
<name>A0A931MLF1_9SPHN</name>
<evidence type="ECO:0000313" key="4">
    <source>
        <dbReference type="Proteomes" id="UP000617634"/>
    </source>
</evidence>
<evidence type="ECO:0000256" key="1">
    <source>
        <dbReference type="SAM" id="SignalP"/>
    </source>
</evidence>
<evidence type="ECO:0000313" key="3">
    <source>
        <dbReference type="EMBL" id="MBH0113409.1"/>
    </source>
</evidence>
<feature type="signal peptide" evidence="1">
    <location>
        <begin position="1"/>
        <end position="28"/>
    </location>
</feature>
<protein>
    <submittedName>
        <fullName evidence="3">PepSY domain-containing protein</fullName>
    </submittedName>
</protein>
<evidence type="ECO:0000259" key="2">
    <source>
        <dbReference type="Pfam" id="PF13670"/>
    </source>
</evidence>
<organism evidence="3 4">
    <name type="scientific">Novosphingobium aureum</name>
    <dbReference type="NCBI Taxonomy" id="2792964"/>
    <lineage>
        <taxon>Bacteria</taxon>
        <taxon>Pseudomonadati</taxon>
        <taxon>Pseudomonadota</taxon>
        <taxon>Alphaproteobacteria</taxon>
        <taxon>Sphingomonadales</taxon>
        <taxon>Sphingomonadaceae</taxon>
        <taxon>Novosphingobium</taxon>
    </lineage>
</organism>